<feature type="region of interest" description="Disordered" evidence="1">
    <location>
        <begin position="115"/>
        <end position="261"/>
    </location>
</feature>
<proteinExistence type="predicted"/>
<dbReference type="Proteomes" id="UP000005240">
    <property type="component" value="Unassembled WGS sequence"/>
</dbReference>
<reference evidence="2" key="2">
    <citation type="submission" date="2016-05" db="EMBL/GenBank/DDBJ databases">
        <title>Comparative analysis highlights variable genome content of wheat rusts and divergence of the mating loci.</title>
        <authorList>
            <person name="Cuomo C.A."/>
            <person name="Bakkeren G."/>
            <person name="Szabo L."/>
            <person name="Khalil H."/>
            <person name="Joly D."/>
            <person name="Goldberg J."/>
            <person name="Young S."/>
            <person name="Zeng Q."/>
            <person name="Fellers J."/>
        </authorList>
    </citation>
    <scope>NUCLEOTIDE SEQUENCE [LARGE SCALE GENOMIC DNA]</scope>
    <source>
        <strain evidence="2">1-1 BBBD Race 1</strain>
    </source>
</reference>
<sequence>MAALSFLQGLTRALRIDKIEDVILFQGGYIPRLGLAFISNISDHLACAVPSATFPFLDEFFITLPTALAYKVAVYAHAVNSWLQNLSNCLACPRKEFKYARNCLPEASSKLPAAVEENNLSSPPLPKAEDNAPAPAAPPALPQLPEPFSELPAAVEAAPSSPPIHKAKDDPSDLQTAIEEDAPSPPPVPKAKEDALSPLPVPKTKDDAFTETVPEASSELPTAVKEDTLSPPPVPKAEDNAPDIAAAPALPQLSEAASELPTAVKEDAPLLNAEDNTLTETAAALPQLPEASSELLTTVEEDN</sequence>
<dbReference type="EMBL" id="ADAS02000012">
    <property type="protein sequence ID" value="OAV97574.1"/>
    <property type="molecule type" value="Genomic_DNA"/>
</dbReference>
<reference evidence="2" key="1">
    <citation type="submission" date="2009-11" db="EMBL/GenBank/DDBJ databases">
        <authorList>
            <consortium name="The Broad Institute Genome Sequencing Platform"/>
            <person name="Ward D."/>
            <person name="Feldgarden M."/>
            <person name="Earl A."/>
            <person name="Young S.K."/>
            <person name="Zeng Q."/>
            <person name="Koehrsen M."/>
            <person name="Alvarado L."/>
            <person name="Berlin A."/>
            <person name="Bochicchio J."/>
            <person name="Borenstein D."/>
            <person name="Chapman S.B."/>
            <person name="Chen Z."/>
            <person name="Engels R."/>
            <person name="Freedman E."/>
            <person name="Gellesch M."/>
            <person name="Goldberg J."/>
            <person name="Griggs A."/>
            <person name="Gujja S."/>
            <person name="Heilman E."/>
            <person name="Heiman D."/>
            <person name="Hepburn T."/>
            <person name="Howarth C."/>
            <person name="Jen D."/>
            <person name="Larson L."/>
            <person name="Lewis B."/>
            <person name="Mehta T."/>
            <person name="Park D."/>
            <person name="Pearson M."/>
            <person name="Roberts A."/>
            <person name="Saif S."/>
            <person name="Shea T."/>
            <person name="Shenoy N."/>
            <person name="Sisk P."/>
            <person name="Stolte C."/>
            <person name="Sykes S."/>
            <person name="Thomson T."/>
            <person name="Walk T."/>
            <person name="White J."/>
            <person name="Yandava C."/>
            <person name="Izard J."/>
            <person name="Baranova O.V."/>
            <person name="Blanton J.M."/>
            <person name="Tanner A.C."/>
            <person name="Dewhirst F.E."/>
            <person name="Haas B."/>
            <person name="Nusbaum C."/>
            <person name="Birren B."/>
        </authorList>
    </citation>
    <scope>NUCLEOTIDE SEQUENCE [LARGE SCALE GENOMIC DNA]</scope>
    <source>
        <strain evidence="2">1-1 BBBD Race 1</strain>
    </source>
</reference>
<gene>
    <name evidence="2" type="ORF">PTTG_26003</name>
</gene>
<dbReference type="VEuPathDB" id="FungiDB:PTTG_26003"/>
<dbReference type="STRING" id="630390.A0A180GYH9"/>
<feature type="compositionally biased region" description="Low complexity" evidence="1">
    <location>
        <begin position="146"/>
        <end position="159"/>
    </location>
</feature>
<reference evidence="3" key="4">
    <citation type="submission" date="2025-05" db="UniProtKB">
        <authorList>
            <consortium name="EnsemblFungi"/>
        </authorList>
    </citation>
    <scope>IDENTIFICATION</scope>
    <source>
        <strain evidence="3">isolate 1-1 / race 1 (BBBD)</strain>
    </source>
</reference>
<feature type="compositionally biased region" description="Pro residues" evidence="1">
    <location>
        <begin position="135"/>
        <end position="145"/>
    </location>
</feature>
<dbReference type="OrthoDB" id="2516467at2759"/>
<evidence type="ECO:0000313" key="4">
    <source>
        <dbReference type="Proteomes" id="UP000005240"/>
    </source>
</evidence>
<dbReference type="EnsemblFungi" id="PTTG_26003-t43_1">
    <property type="protein sequence ID" value="PTTG_26003-t43_1-p1"/>
    <property type="gene ID" value="PTTG_26003"/>
</dbReference>
<evidence type="ECO:0000313" key="3">
    <source>
        <dbReference type="EnsemblFungi" id="PTTG_26003-t43_1-p1"/>
    </source>
</evidence>
<keyword evidence="4" id="KW-1185">Reference proteome</keyword>
<dbReference type="AlphaFoldDB" id="A0A180GYH9"/>
<evidence type="ECO:0000313" key="2">
    <source>
        <dbReference type="EMBL" id="OAV97574.1"/>
    </source>
</evidence>
<reference evidence="3 4" key="3">
    <citation type="journal article" date="2017" name="G3 (Bethesda)">
        <title>Comparative analysis highlights variable genome content of wheat rusts and divergence of the mating loci.</title>
        <authorList>
            <person name="Cuomo C.A."/>
            <person name="Bakkeren G."/>
            <person name="Khalil H.B."/>
            <person name="Panwar V."/>
            <person name="Joly D."/>
            <person name="Linning R."/>
            <person name="Sakthikumar S."/>
            <person name="Song X."/>
            <person name="Adiconis X."/>
            <person name="Fan L."/>
            <person name="Goldberg J.M."/>
            <person name="Levin J.Z."/>
            <person name="Young S."/>
            <person name="Zeng Q."/>
            <person name="Anikster Y."/>
            <person name="Bruce M."/>
            <person name="Wang M."/>
            <person name="Yin C."/>
            <person name="McCallum B."/>
            <person name="Szabo L.J."/>
            <person name="Hulbert S."/>
            <person name="Chen X."/>
            <person name="Fellers J.P."/>
        </authorList>
    </citation>
    <scope>NUCLEOTIDE SEQUENCE</scope>
    <source>
        <strain evidence="4">Isolate 1-1 / race 1 (BBBD)</strain>
        <strain evidence="3">isolate 1-1 / race 1 (BBBD)</strain>
    </source>
</reference>
<evidence type="ECO:0000256" key="1">
    <source>
        <dbReference type="SAM" id="MobiDB-lite"/>
    </source>
</evidence>
<name>A0A180GYH9_PUCT1</name>
<feature type="region of interest" description="Disordered" evidence="1">
    <location>
        <begin position="283"/>
        <end position="303"/>
    </location>
</feature>
<organism evidence="2">
    <name type="scientific">Puccinia triticina (isolate 1-1 / race 1 (BBBD))</name>
    <name type="common">Brown leaf rust fungus</name>
    <dbReference type="NCBI Taxonomy" id="630390"/>
    <lineage>
        <taxon>Eukaryota</taxon>
        <taxon>Fungi</taxon>
        <taxon>Dikarya</taxon>
        <taxon>Basidiomycota</taxon>
        <taxon>Pucciniomycotina</taxon>
        <taxon>Pucciniomycetes</taxon>
        <taxon>Pucciniales</taxon>
        <taxon>Pucciniaceae</taxon>
        <taxon>Puccinia</taxon>
    </lineage>
</organism>
<accession>A0A180GYH9</accession>
<protein>
    <submittedName>
        <fullName evidence="2 3">Uncharacterized protein</fullName>
    </submittedName>
</protein>